<name>A0A9Q1JM97_9CARY</name>
<keyword evidence="2" id="KW-1185">Reference proteome</keyword>
<comment type="caution">
    <text evidence="1">The sequence shown here is derived from an EMBL/GenBank/DDBJ whole genome shotgun (WGS) entry which is preliminary data.</text>
</comment>
<accession>A0A9Q1JM97</accession>
<evidence type="ECO:0000313" key="1">
    <source>
        <dbReference type="EMBL" id="KAJ8425991.1"/>
    </source>
</evidence>
<gene>
    <name evidence="1" type="ORF">Cgig2_007805</name>
</gene>
<reference evidence="1" key="1">
    <citation type="submission" date="2022-04" db="EMBL/GenBank/DDBJ databases">
        <title>Carnegiea gigantea Genome sequencing and assembly v2.</title>
        <authorList>
            <person name="Copetti D."/>
            <person name="Sanderson M.J."/>
            <person name="Burquez A."/>
            <person name="Wojciechowski M.F."/>
        </authorList>
    </citation>
    <scope>NUCLEOTIDE SEQUENCE</scope>
    <source>
        <strain evidence="1">SGP5-SGP5p</strain>
        <tissue evidence="1">Aerial part</tissue>
    </source>
</reference>
<dbReference type="PANTHER" id="PTHR32303:SF18">
    <property type="entry name" value="POLYVINYLALCOHOL DEHYDROGENASE-LIKE"/>
    <property type="match status" value="1"/>
</dbReference>
<dbReference type="Proteomes" id="UP001153076">
    <property type="component" value="Unassembled WGS sequence"/>
</dbReference>
<dbReference type="OrthoDB" id="416253at2759"/>
<protein>
    <submittedName>
        <fullName evidence="1">Uncharacterized protein</fullName>
    </submittedName>
</protein>
<proteinExistence type="predicted"/>
<dbReference type="PANTHER" id="PTHR32303">
    <property type="entry name" value="QUINOPROTEIN ALCOHOL DEHYDROGENASE (CYTOCHROME C)"/>
    <property type="match status" value="1"/>
</dbReference>
<dbReference type="AlphaFoldDB" id="A0A9Q1JM97"/>
<evidence type="ECO:0000313" key="2">
    <source>
        <dbReference type="Proteomes" id="UP001153076"/>
    </source>
</evidence>
<sequence>MDRVYVAIDNLYIPPPEMFRCQERQNNQTSATHPNQCTSADARFNSIFTLDLAMGSYFMAPSAWKEDHEERKEGKYGGQPQMEIGSTDTNIVNSDRVPFRLAPLSQTTTAGAWVALDANISAMIYGGASVSYGCVYVEHGHMMQLAKFHPTCNRGNSLFAFHIAQDK</sequence>
<dbReference type="EMBL" id="JAKOGI010001367">
    <property type="protein sequence ID" value="KAJ8425991.1"/>
    <property type="molecule type" value="Genomic_DNA"/>
</dbReference>
<organism evidence="1 2">
    <name type="scientific">Carnegiea gigantea</name>
    <dbReference type="NCBI Taxonomy" id="171969"/>
    <lineage>
        <taxon>Eukaryota</taxon>
        <taxon>Viridiplantae</taxon>
        <taxon>Streptophyta</taxon>
        <taxon>Embryophyta</taxon>
        <taxon>Tracheophyta</taxon>
        <taxon>Spermatophyta</taxon>
        <taxon>Magnoliopsida</taxon>
        <taxon>eudicotyledons</taxon>
        <taxon>Gunneridae</taxon>
        <taxon>Pentapetalae</taxon>
        <taxon>Caryophyllales</taxon>
        <taxon>Cactineae</taxon>
        <taxon>Cactaceae</taxon>
        <taxon>Cactoideae</taxon>
        <taxon>Echinocereeae</taxon>
        <taxon>Carnegiea</taxon>
    </lineage>
</organism>